<evidence type="ECO:0000256" key="1">
    <source>
        <dbReference type="ARBA" id="ARBA00012513"/>
    </source>
</evidence>
<dbReference type="CDD" id="cd14014">
    <property type="entry name" value="STKc_PknB_like"/>
    <property type="match status" value="1"/>
</dbReference>
<dbReference type="Proteomes" id="UP000442707">
    <property type="component" value="Unassembled WGS sequence"/>
</dbReference>
<evidence type="ECO:0000313" key="10">
    <source>
        <dbReference type="Proteomes" id="UP000442707"/>
    </source>
</evidence>
<dbReference type="AlphaFoldDB" id="A0A6H9UR68"/>
<dbReference type="PROSITE" id="PS00107">
    <property type="entry name" value="PROTEIN_KINASE_ATP"/>
    <property type="match status" value="1"/>
</dbReference>
<keyword evidence="5 9" id="KW-0418">Kinase</keyword>
<dbReference type="EMBL" id="VZRB01000038">
    <property type="protein sequence ID" value="KAB1140797.1"/>
    <property type="molecule type" value="Genomic_DNA"/>
</dbReference>
<keyword evidence="10" id="KW-1185">Reference proteome</keyword>
<keyword evidence="3" id="KW-0808">Transferase</keyword>
<protein>
    <recommendedName>
        <fullName evidence="1">non-specific serine/threonine protein kinase</fullName>
        <ecNumber evidence="1">2.7.11.1</ecNumber>
    </recommendedName>
</protein>
<dbReference type="InterPro" id="IPR011990">
    <property type="entry name" value="TPR-like_helical_dom_sf"/>
</dbReference>
<dbReference type="PANTHER" id="PTHR43289:SF6">
    <property type="entry name" value="SERINE_THREONINE-PROTEIN KINASE NEKL-3"/>
    <property type="match status" value="1"/>
</dbReference>
<evidence type="ECO:0000313" key="9">
    <source>
        <dbReference type="EMBL" id="KAB1140797.1"/>
    </source>
</evidence>
<dbReference type="InterPro" id="IPR017441">
    <property type="entry name" value="Protein_kinase_ATP_BS"/>
</dbReference>
<evidence type="ECO:0000256" key="6">
    <source>
        <dbReference type="ARBA" id="ARBA00022840"/>
    </source>
</evidence>
<evidence type="ECO:0000256" key="4">
    <source>
        <dbReference type="ARBA" id="ARBA00022741"/>
    </source>
</evidence>
<gene>
    <name evidence="9" type="ORF">F7R91_34865</name>
</gene>
<feature type="domain" description="Protein kinase" evidence="8">
    <location>
        <begin position="12"/>
        <end position="275"/>
    </location>
</feature>
<keyword evidence="4 7" id="KW-0547">Nucleotide-binding</keyword>
<dbReference type="Gene3D" id="1.25.40.10">
    <property type="entry name" value="Tetratricopeptide repeat domain"/>
    <property type="match status" value="1"/>
</dbReference>
<accession>A0A6H9UR68</accession>
<dbReference type="Gene3D" id="1.10.510.10">
    <property type="entry name" value="Transferase(Phosphotransferase) domain 1"/>
    <property type="match status" value="1"/>
</dbReference>
<proteinExistence type="predicted"/>
<keyword evidence="2 9" id="KW-0723">Serine/threonine-protein kinase</keyword>
<evidence type="ECO:0000259" key="8">
    <source>
        <dbReference type="PROSITE" id="PS50011"/>
    </source>
</evidence>
<dbReference type="GO" id="GO:0004674">
    <property type="term" value="F:protein serine/threonine kinase activity"/>
    <property type="evidence" value="ECO:0007669"/>
    <property type="project" value="UniProtKB-KW"/>
</dbReference>
<dbReference type="SUPFAM" id="SSF56112">
    <property type="entry name" value="Protein kinase-like (PK-like)"/>
    <property type="match status" value="1"/>
</dbReference>
<dbReference type="GO" id="GO:0005524">
    <property type="term" value="F:ATP binding"/>
    <property type="evidence" value="ECO:0007669"/>
    <property type="project" value="UniProtKB-UniRule"/>
</dbReference>
<dbReference type="SMART" id="SM00220">
    <property type="entry name" value="S_TKc"/>
    <property type="match status" value="1"/>
</dbReference>
<dbReference type="RefSeq" id="WP_150956450.1">
    <property type="nucleotide sequence ID" value="NZ_VZRB01000038.1"/>
</dbReference>
<evidence type="ECO:0000256" key="2">
    <source>
        <dbReference type="ARBA" id="ARBA00022527"/>
    </source>
</evidence>
<organism evidence="9 10">
    <name type="scientific">Streptomyces luteolifulvus</name>
    <dbReference type="NCBI Taxonomy" id="2615112"/>
    <lineage>
        <taxon>Bacteria</taxon>
        <taxon>Bacillati</taxon>
        <taxon>Actinomycetota</taxon>
        <taxon>Actinomycetes</taxon>
        <taxon>Kitasatosporales</taxon>
        <taxon>Streptomycetaceae</taxon>
        <taxon>Streptomyces</taxon>
    </lineage>
</organism>
<name>A0A6H9UR68_9ACTN</name>
<dbReference type="InterPro" id="IPR011009">
    <property type="entry name" value="Kinase-like_dom_sf"/>
</dbReference>
<evidence type="ECO:0000256" key="7">
    <source>
        <dbReference type="PROSITE-ProRule" id="PRU10141"/>
    </source>
</evidence>
<dbReference type="PANTHER" id="PTHR43289">
    <property type="entry name" value="MITOGEN-ACTIVATED PROTEIN KINASE KINASE KINASE 20-RELATED"/>
    <property type="match status" value="1"/>
</dbReference>
<reference evidence="9 10" key="1">
    <citation type="submission" date="2019-09" db="EMBL/GenBank/DDBJ databases">
        <title>Screening of Novel Bioactive Compounds from Soil-Associated.</title>
        <authorList>
            <person name="Zhao S."/>
        </authorList>
    </citation>
    <scope>NUCLEOTIDE SEQUENCE [LARGE SCALE GENOMIC DNA]</scope>
    <source>
        <strain evidence="9 10">HIT-DPA4</strain>
    </source>
</reference>
<keyword evidence="6 7" id="KW-0067">ATP-binding</keyword>
<dbReference type="Pfam" id="PF00069">
    <property type="entry name" value="Pkinase"/>
    <property type="match status" value="1"/>
</dbReference>
<dbReference type="Gene3D" id="3.30.200.20">
    <property type="entry name" value="Phosphorylase Kinase, domain 1"/>
    <property type="match status" value="1"/>
</dbReference>
<sequence>MTGGRLLGDGRYRLDGRLGNGGMGHVWLAYDRKLDRPVAVKLLAMDRMRQRNRRVALTEDMRARFEKEWQSMARIQSPYVAAIHDRGEDRGQVYLVMEYVDGKSLDGYMGHGSSLTLEQTVRWSVQVCEGLADASDVDVVHRDIKPANIMINERGNAKVVDFGLARLLDMSETHSAGATWQYAAPERWQRSPGDHLSDLYSLGCVMYEMLTGNPPFASRDADFLEVGRMHLRHNPAPPLNIRQGIPEKLSQLVMKLLAKKPEQRPQHARAVIRLIRQVEHTPDAGTDGPGQLEPVGKPHVNTDYVERIREAEQRIRRLLADNGEYHSSVIEARSTLAELTGESGDSRGAADQYETLGEDCKRLFGPTDPRALNAFAAMARWIASPA</sequence>
<evidence type="ECO:0000256" key="3">
    <source>
        <dbReference type="ARBA" id="ARBA00022679"/>
    </source>
</evidence>
<dbReference type="PROSITE" id="PS50011">
    <property type="entry name" value="PROTEIN_KINASE_DOM"/>
    <property type="match status" value="1"/>
</dbReference>
<dbReference type="PROSITE" id="PS00108">
    <property type="entry name" value="PROTEIN_KINASE_ST"/>
    <property type="match status" value="1"/>
</dbReference>
<dbReference type="InterPro" id="IPR008271">
    <property type="entry name" value="Ser/Thr_kinase_AS"/>
</dbReference>
<dbReference type="EC" id="2.7.11.1" evidence="1"/>
<evidence type="ECO:0000256" key="5">
    <source>
        <dbReference type="ARBA" id="ARBA00022777"/>
    </source>
</evidence>
<dbReference type="InterPro" id="IPR000719">
    <property type="entry name" value="Prot_kinase_dom"/>
</dbReference>
<feature type="binding site" evidence="7">
    <location>
        <position position="41"/>
    </location>
    <ligand>
        <name>ATP</name>
        <dbReference type="ChEBI" id="CHEBI:30616"/>
    </ligand>
</feature>
<comment type="caution">
    <text evidence="9">The sequence shown here is derived from an EMBL/GenBank/DDBJ whole genome shotgun (WGS) entry which is preliminary data.</text>
</comment>